<reference evidence="6 7" key="1">
    <citation type="submission" date="2018-04" db="EMBL/GenBank/DDBJ databases">
        <title>Novel Campyloabacter and Helicobacter Species and Strains.</title>
        <authorList>
            <person name="Mannion A.J."/>
            <person name="Shen Z."/>
            <person name="Fox J.G."/>
        </authorList>
    </citation>
    <scope>NUCLEOTIDE SEQUENCE [LARGE SCALE GENOMIC DNA]</scope>
    <source>
        <strain evidence="6 7">MIT 04-9362</strain>
    </source>
</reference>
<dbReference type="SUPFAM" id="SSF75420">
    <property type="entry name" value="YhbC-like, N-terminal domain"/>
    <property type="match status" value="1"/>
</dbReference>
<dbReference type="InterPro" id="IPR036847">
    <property type="entry name" value="RimP_C_sf"/>
</dbReference>
<feature type="domain" description="Ribosome maturation factor RimP C-terminal" evidence="5">
    <location>
        <begin position="85"/>
        <end position="146"/>
    </location>
</feature>
<dbReference type="RefSeq" id="WP_115578317.1">
    <property type="nucleotide sequence ID" value="NZ_NXLX01000001.1"/>
</dbReference>
<sequence length="146" mass="17161">MVSLELEQKIEKVIQSFGFELYDISFLKENKNDIFRISIASNTKRVTLDVCQEISEVLSPLLDVYIRDDKPYFMEVSSPGIERILKTPRHFSLSLNQKVLVRLDNKEEFEAILKDLNDDNVTFEIDGVNQQYPFDRLKKVKTILEW</sequence>
<evidence type="ECO:0000313" key="6">
    <source>
        <dbReference type="EMBL" id="RDU74608.1"/>
    </source>
</evidence>
<dbReference type="Pfam" id="PF02576">
    <property type="entry name" value="RimP_N"/>
    <property type="match status" value="1"/>
</dbReference>
<comment type="function">
    <text evidence="3">Required for maturation of 30S ribosomal subunits.</text>
</comment>
<comment type="similarity">
    <text evidence="3">Belongs to the RimP family.</text>
</comment>
<gene>
    <name evidence="3" type="primary">rimP</name>
    <name evidence="6" type="ORF">CQA57_00730</name>
</gene>
<dbReference type="Proteomes" id="UP000256695">
    <property type="component" value="Unassembled WGS sequence"/>
</dbReference>
<dbReference type="PANTHER" id="PTHR33867:SF1">
    <property type="entry name" value="RIBOSOME MATURATION FACTOR RIMP"/>
    <property type="match status" value="1"/>
</dbReference>
<evidence type="ECO:0000259" key="5">
    <source>
        <dbReference type="Pfam" id="PF17384"/>
    </source>
</evidence>
<dbReference type="InterPro" id="IPR035956">
    <property type="entry name" value="RimP_N_sf"/>
</dbReference>
<evidence type="ECO:0000256" key="3">
    <source>
        <dbReference type="HAMAP-Rule" id="MF_01077"/>
    </source>
</evidence>
<keyword evidence="1 3" id="KW-0963">Cytoplasm</keyword>
<dbReference type="InterPro" id="IPR003728">
    <property type="entry name" value="Ribosome_maturation_RimP"/>
</dbReference>
<dbReference type="PANTHER" id="PTHR33867">
    <property type="entry name" value="RIBOSOME MATURATION FACTOR RIMP"/>
    <property type="match status" value="1"/>
</dbReference>
<dbReference type="EMBL" id="NXLX01000001">
    <property type="protein sequence ID" value="RDU74608.1"/>
    <property type="molecule type" value="Genomic_DNA"/>
</dbReference>
<accession>A0A3D8JAY3</accession>
<comment type="subcellular location">
    <subcellularLocation>
        <location evidence="3">Cytoplasm</location>
    </subcellularLocation>
</comment>
<dbReference type="GO" id="GO:0000028">
    <property type="term" value="P:ribosomal small subunit assembly"/>
    <property type="evidence" value="ECO:0007669"/>
    <property type="project" value="TreeGrafter"/>
</dbReference>
<proteinExistence type="inferred from homology"/>
<organism evidence="6 7">
    <name type="scientific">Helicobacter anseris</name>
    <dbReference type="NCBI Taxonomy" id="375926"/>
    <lineage>
        <taxon>Bacteria</taxon>
        <taxon>Pseudomonadati</taxon>
        <taxon>Campylobacterota</taxon>
        <taxon>Epsilonproteobacteria</taxon>
        <taxon>Campylobacterales</taxon>
        <taxon>Helicobacteraceae</taxon>
        <taxon>Helicobacter</taxon>
    </lineage>
</organism>
<dbReference type="Pfam" id="PF17384">
    <property type="entry name" value="DUF150_C"/>
    <property type="match status" value="1"/>
</dbReference>
<dbReference type="CDD" id="cd01734">
    <property type="entry name" value="YlxS_C"/>
    <property type="match status" value="1"/>
</dbReference>
<evidence type="ECO:0000256" key="2">
    <source>
        <dbReference type="ARBA" id="ARBA00022517"/>
    </source>
</evidence>
<comment type="caution">
    <text evidence="6">The sequence shown here is derived from an EMBL/GenBank/DDBJ whole genome shotgun (WGS) entry which is preliminary data.</text>
</comment>
<dbReference type="InterPro" id="IPR028989">
    <property type="entry name" value="RimP_N"/>
</dbReference>
<dbReference type="OrthoDB" id="9805006at2"/>
<evidence type="ECO:0000259" key="4">
    <source>
        <dbReference type="Pfam" id="PF02576"/>
    </source>
</evidence>
<evidence type="ECO:0000256" key="1">
    <source>
        <dbReference type="ARBA" id="ARBA00022490"/>
    </source>
</evidence>
<keyword evidence="7" id="KW-1185">Reference proteome</keyword>
<dbReference type="GO" id="GO:0005829">
    <property type="term" value="C:cytosol"/>
    <property type="evidence" value="ECO:0007669"/>
    <property type="project" value="TreeGrafter"/>
</dbReference>
<evidence type="ECO:0000313" key="7">
    <source>
        <dbReference type="Proteomes" id="UP000256695"/>
    </source>
</evidence>
<protein>
    <recommendedName>
        <fullName evidence="3">Ribosome maturation factor RimP</fullName>
    </recommendedName>
</protein>
<dbReference type="Gene3D" id="3.30.300.70">
    <property type="entry name" value="RimP-like superfamily, N-terminal"/>
    <property type="match status" value="1"/>
</dbReference>
<dbReference type="HAMAP" id="MF_01077">
    <property type="entry name" value="RimP"/>
    <property type="match status" value="1"/>
</dbReference>
<dbReference type="GO" id="GO:0006412">
    <property type="term" value="P:translation"/>
    <property type="evidence" value="ECO:0007669"/>
    <property type="project" value="TreeGrafter"/>
</dbReference>
<dbReference type="InterPro" id="IPR028998">
    <property type="entry name" value="RimP_C"/>
</dbReference>
<keyword evidence="2 3" id="KW-0690">Ribosome biogenesis</keyword>
<name>A0A3D8JAY3_9HELI</name>
<dbReference type="AlphaFoldDB" id="A0A3D8JAY3"/>
<feature type="domain" description="Ribosome maturation factor RimP N-terminal" evidence="4">
    <location>
        <begin position="10"/>
        <end position="82"/>
    </location>
</feature>
<dbReference type="SUPFAM" id="SSF74942">
    <property type="entry name" value="YhbC-like, C-terminal domain"/>
    <property type="match status" value="1"/>
</dbReference>